<feature type="domain" description="3'-5' exonuclease" evidence="1">
    <location>
        <begin position="141"/>
        <end position="272"/>
    </location>
</feature>
<reference evidence="3" key="3">
    <citation type="journal article" date="2022" name="bioRxiv">
        <title>A global pangenome for the wheat fungal pathogen Pyrenophora tritici-repentis and prediction of effector protein structural homology.</title>
        <authorList>
            <person name="Moolhuijzen P."/>
            <person name="See P.T."/>
            <person name="Shi G."/>
            <person name="Powell H.R."/>
            <person name="Cockram J."/>
            <person name="Jorgensen L.N."/>
            <person name="Benslimane H."/>
            <person name="Strelkov S.E."/>
            <person name="Turner J."/>
            <person name="Liu Z."/>
            <person name="Moffat C.S."/>
        </authorList>
    </citation>
    <scope>NUCLEOTIDE SEQUENCE</scope>
    <source>
        <strain evidence="3">86-124</strain>
    </source>
</reference>
<reference evidence="3" key="2">
    <citation type="submission" date="2021-05" db="EMBL/GenBank/DDBJ databases">
        <authorList>
            <person name="Moolhuijzen P.M."/>
            <person name="Moffat C.S."/>
        </authorList>
    </citation>
    <scope>NUCLEOTIDE SEQUENCE</scope>
    <source>
        <strain evidence="3">86-124</strain>
    </source>
</reference>
<evidence type="ECO:0000313" key="2">
    <source>
        <dbReference type="EMBL" id="KAF7565374.1"/>
    </source>
</evidence>
<dbReference type="GO" id="GO:0003676">
    <property type="term" value="F:nucleic acid binding"/>
    <property type="evidence" value="ECO:0007669"/>
    <property type="project" value="InterPro"/>
</dbReference>
<keyword evidence="3" id="KW-0540">Nuclease</keyword>
<dbReference type="Pfam" id="PF01612">
    <property type="entry name" value="DNA_pol_A_exo1"/>
    <property type="match status" value="1"/>
</dbReference>
<dbReference type="GO" id="GO:0006139">
    <property type="term" value="P:nucleobase-containing compound metabolic process"/>
    <property type="evidence" value="ECO:0007669"/>
    <property type="project" value="InterPro"/>
</dbReference>
<reference evidence="2" key="1">
    <citation type="journal article" date="2018" name="BMC Genomics">
        <title>Comparative genomics of the wheat fungal pathogen Pyrenophora tritici-repentis reveals chromosomal variations and genome plasticity.</title>
        <authorList>
            <person name="Moolhuijzen P."/>
            <person name="See P.T."/>
            <person name="Hane J.K."/>
            <person name="Shi G."/>
            <person name="Liu Z."/>
            <person name="Oliver R.P."/>
            <person name="Moffat C.S."/>
        </authorList>
    </citation>
    <scope>NUCLEOTIDE SEQUENCE [LARGE SCALE GENOMIC DNA]</scope>
    <source>
        <strain evidence="2">M4</strain>
    </source>
</reference>
<keyword evidence="3" id="KW-0269">Exonuclease</keyword>
<evidence type="ECO:0000259" key="1">
    <source>
        <dbReference type="Pfam" id="PF01612"/>
    </source>
</evidence>
<dbReference type="SUPFAM" id="SSF53098">
    <property type="entry name" value="Ribonuclease H-like"/>
    <property type="match status" value="1"/>
</dbReference>
<dbReference type="EMBL" id="NQIK02000010">
    <property type="protein sequence ID" value="KAF7565374.1"/>
    <property type="molecule type" value="Genomic_DNA"/>
</dbReference>
<organism evidence="3 4">
    <name type="scientific">Pyrenophora tritici-repentis</name>
    <dbReference type="NCBI Taxonomy" id="45151"/>
    <lineage>
        <taxon>Eukaryota</taxon>
        <taxon>Fungi</taxon>
        <taxon>Dikarya</taxon>
        <taxon>Ascomycota</taxon>
        <taxon>Pezizomycotina</taxon>
        <taxon>Dothideomycetes</taxon>
        <taxon>Pleosporomycetidae</taxon>
        <taxon>Pleosporales</taxon>
        <taxon>Pleosporineae</taxon>
        <taxon>Pleosporaceae</taxon>
        <taxon>Pyrenophora</taxon>
    </lineage>
</organism>
<dbReference type="PANTHER" id="PTHR43040">
    <property type="entry name" value="RIBONUCLEASE D"/>
    <property type="match status" value="1"/>
</dbReference>
<dbReference type="InterPro" id="IPR012337">
    <property type="entry name" value="RNaseH-like_sf"/>
</dbReference>
<keyword evidence="3" id="KW-0378">Hydrolase</keyword>
<dbReference type="AlphaFoldDB" id="A0A2W1EUA5"/>
<proteinExistence type="predicted"/>
<name>A0A2W1EUA5_9PLEO</name>
<dbReference type="Proteomes" id="UP000249757">
    <property type="component" value="Unassembled WGS sequence"/>
</dbReference>
<keyword evidence="4" id="KW-1185">Reference proteome</keyword>
<dbReference type="GO" id="GO:0008408">
    <property type="term" value="F:3'-5' exonuclease activity"/>
    <property type="evidence" value="ECO:0007669"/>
    <property type="project" value="InterPro"/>
</dbReference>
<evidence type="ECO:0000313" key="3">
    <source>
        <dbReference type="EMBL" id="KAI1512444.1"/>
    </source>
</evidence>
<gene>
    <name evidence="3" type="ORF">Ptr86124_008410</name>
    <name evidence="2" type="ORF">PtrM4_048080</name>
</gene>
<dbReference type="InterPro" id="IPR036397">
    <property type="entry name" value="RNaseH_sf"/>
</dbReference>
<comment type="caution">
    <text evidence="3">The sequence shown here is derived from an EMBL/GenBank/DDBJ whole genome shotgun (WGS) entry which is preliminary data.</text>
</comment>
<accession>A0A2W1EUA5</accession>
<dbReference type="Gene3D" id="3.30.420.10">
    <property type="entry name" value="Ribonuclease H-like superfamily/Ribonuclease H"/>
    <property type="match status" value="1"/>
</dbReference>
<protein>
    <submittedName>
        <fullName evidence="2 3">3 -5 exonuclease protein</fullName>
    </submittedName>
</protein>
<evidence type="ECO:0000313" key="4">
    <source>
        <dbReference type="Proteomes" id="UP000249757"/>
    </source>
</evidence>
<reference evidence="4" key="4">
    <citation type="journal article" date="2022" name="Microb. Genom.">
        <title>A global pangenome for the wheat fungal pathogen Pyrenophora tritici-repentis and prediction of effector protein structural homology.</title>
        <authorList>
            <person name="Moolhuijzen P.M."/>
            <person name="See P.T."/>
            <person name="Shi G."/>
            <person name="Powell H.R."/>
            <person name="Cockram J."/>
            <person name="Jorgensen L.N."/>
            <person name="Benslimane H."/>
            <person name="Strelkov S.E."/>
            <person name="Turner J."/>
            <person name="Liu Z."/>
            <person name="Moffat C.S."/>
        </authorList>
    </citation>
    <scope>NUCLEOTIDE SEQUENCE [LARGE SCALE GENOMIC DNA]</scope>
</reference>
<sequence>MAAPQETPIAPRMAFISTTDDLADMLGTLADLPTSPPSLYIDLEGNSLSRAGTLSLLTLYVCPQNIVYLVDVHGLQTTAFSTPTNESRRQMPLTSELDTVKPQSKLSDCDSGEPQLTNSNLDIEAAQSAPAGLGTAAAPVTLKTILESPTIPKVFFDVRNDSDALFAHYKVALSCIHDLQVMELATRPMTTGNSRQFLCSLSTCIRDNAPLSSTDLAAWTAIKEAGNALFDPKKGGSYSVFETRPLRTEVQDYCVQDVVYMPLLWDIFEHRIQKDRMDEAELAQMAEEYEKDKKKMGFWETMVKEAVVLRISVTWETWYRPNGVHKRKGCWTWGQIREARRRWALGFRHGLCD</sequence>
<dbReference type="PANTHER" id="PTHR43040:SF1">
    <property type="entry name" value="RIBONUCLEASE D"/>
    <property type="match status" value="1"/>
</dbReference>
<dbReference type="OrthoDB" id="26838at2759"/>
<dbReference type="Proteomes" id="UP000245464">
    <property type="component" value="Chromosome 10"/>
</dbReference>
<dbReference type="InterPro" id="IPR002562">
    <property type="entry name" value="3'-5'_exonuclease_dom"/>
</dbReference>
<dbReference type="EMBL" id="NRDI02000011">
    <property type="protein sequence ID" value="KAI1512444.1"/>
    <property type="molecule type" value="Genomic_DNA"/>
</dbReference>